<gene>
    <name evidence="2" type="ORF">FJT64_017016</name>
</gene>
<reference evidence="2 3" key="1">
    <citation type="submission" date="2019-07" db="EMBL/GenBank/DDBJ databases">
        <title>Draft genome assembly of a fouling barnacle, Amphibalanus amphitrite (Darwin, 1854): The first reference genome for Thecostraca.</title>
        <authorList>
            <person name="Kim W."/>
        </authorList>
    </citation>
    <scope>NUCLEOTIDE SEQUENCE [LARGE SCALE GENOMIC DNA]</scope>
    <source>
        <strain evidence="2">SNU_AA5</strain>
        <tissue evidence="2">Soma without cirri and trophi</tissue>
    </source>
</reference>
<proteinExistence type="predicted"/>
<keyword evidence="3" id="KW-1185">Reference proteome</keyword>
<accession>A0A6A4X7S4</accession>
<feature type="compositionally biased region" description="Basic and acidic residues" evidence="1">
    <location>
        <begin position="20"/>
        <end position="32"/>
    </location>
</feature>
<name>A0A6A4X7S4_AMPAM</name>
<dbReference type="AlphaFoldDB" id="A0A6A4X7S4"/>
<feature type="compositionally biased region" description="Basic and acidic residues" evidence="1">
    <location>
        <begin position="62"/>
        <end position="71"/>
    </location>
</feature>
<dbReference type="EMBL" id="VIIS01000186">
    <property type="protein sequence ID" value="KAF0312210.1"/>
    <property type="molecule type" value="Genomic_DNA"/>
</dbReference>
<evidence type="ECO:0000256" key="1">
    <source>
        <dbReference type="SAM" id="MobiDB-lite"/>
    </source>
</evidence>
<feature type="region of interest" description="Disordered" evidence="1">
    <location>
        <begin position="1"/>
        <end position="71"/>
    </location>
</feature>
<sequence length="71" mass="7524">MKESYVPPQPASPEVVFPPDGERAPWHPDPRQKPSQPLVVSGSAPQPGAGRSPHPYQTAGGEGKDIISGDR</sequence>
<organism evidence="2 3">
    <name type="scientific">Amphibalanus amphitrite</name>
    <name type="common">Striped barnacle</name>
    <name type="synonym">Balanus amphitrite</name>
    <dbReference type="NCBI Taxonomy" id="1232801"/>
    <lineage>
        <taxon>Eukaryota</taxon>
        <taxon>Metazoa</taxon>
        <taxon>Ecdysozoa</taxon>
        <taxon>Arthropoda</taxon>
        <taxon>Crustacea</taxon>
        <taxon>Multicrustacea</taxon>
        <taxon>Cirripedia</taxon>
        <taxon>Thoracica</taxon>
        <taxon>Thoracicalcarea</taxon>
        <taxon>Balanomorpha</taxon>
        <taxon>Balanoidea</taxon>
        <taxon>Balanidae</taxon>
        <taxon>Amphibalaninae</taxon>
        <taxon>Amphibalanus</taxon>
    </lineage>
</organism>
<evidence type="ECO:0000313" key="2">
    <source>
        <dbReference type="EMBL" id="KAF0312210.1"/>
    </source>
</evidence>
<evidence type="ECO:0000313" key="3">
    <source>
        <dbReference type="Proteomes" id="UP000440578"/>
    </source>
</evidence>
<protein>
    <submittedName>
        <fullName evidence="2">Uncharacterized protein</fullName>
    </submittedName>
</protein>
<dbReference type="Proteomes" id="UP000440578">
    <property type="component" value="Unassembled WGS sequence"/>
</dbReference>
<comment type="caution">
    <text evidence="2">The sequence shown here is derived from an EMBL/GenBank/DDBJ whole genome shotgun (WGS) entry which is preliminary data.</text>
</comment>